<gene>
    <name evidence="1" type="ORF">VKT23_012371</name>
</gene>
<evidence type="ECO:0000313" key="2">
    <source>
        <dbReference type="Proteomes" id="UP001498398"/>
    </source>
</evidence>
<evidence type="ECO:0000313" key="1">
    <source>
        <dbReference type="EMBL" id="KAK7451692.1"/>
    </source>
</evidence>
<keyword evidence="2" id="KW-1185">Reference proteome</keyword>
<protein>
    <recommendedName>
        <fullName evidence="3">Type I restriction enzyme R protein N-terminal domain-containing protein</fullName>
    </recommendedName>
</protein>
<dbReference type="EMBL" id="JBANRG010000030">
    <property type="protein sequence ID" value="KAK7451692.1"/>
    <property type="molecule type" value="Genomic_DNA"/>
</dbReference>
<dbReference type="Proteomes" id="UP001498398">
    <property type="component" value="Unassembled WGS sequence"/>
</dbReference>
<reference evidence="1 2" key="1">
    <citation type="submission" date="2024-01" db="EMBL/GenBank/DDBJ databases">
        <title>A draft genome for the cacao thread blight pathogen Marasmiellus scandens.</title>
        <authorList>
            <person name="Baruah I.K."/>
            <person name="Leung J."/>
            <person name="Bukari Y."/>
            <person name="Amoako-Attah I."/>
            <person name="Meinhardt L.W."/>
            <person name="Bailey B.A."/>
            <person name="Cohen S.P."/>
        </authorList>
    </citation>
    <scope>NUCLEOTIDE SEQUENCE [LARGE SCALE GENOMIC DNA]</scope>
    <source>
        <strain evidence="1 2">GH-19</strain>
    </source>
</reference>
<accession>A0ABR1J5V2</accession>
<organism evidence="1 2">
    <name type="scientific">Marasmiellus scandens</name>
    <dbReference type="NCBI Taxonomy" id="2682957"/>
    <lineage>
        <taxon>Eukaryota</taxon>
        <taxon>Fungi</taxon>
        <taxon>Dikarya</taxon>
        <taxon>Basidiomycota</taxon>
        <taxon>Agaricomycotina</taxon>
        <taxon>Agaricomycetes</taxon>
        <taxon>Agaricomycetidae</taxon>
        <taxon>Agaricales</taxon>
        <taxon>Marasmiineae</taxon>
        <taxon>Omphalotaceae</taxon>
        <taxon>Marasmiellus</taxon>
    </lineage>
</organism>
<sequence>MTWTDTITEQFALADRFTTDESDFYGPYNTLLTHVFPHSEHYQVVPQFKGPVTPGSIDFTTIYIVKKRKLPVMFIEIKTFVSLDDMAARELADRQMRDCFTRLLNHLKIPALYGISAMGTKFAVYKYDAVTRRLTPPVIARDPEVVNDVAPAERWTHELMEEGGEQVFNDIVEKVKSMCSGITNDP</sequence>
<evidence type="ECO:0008006" key="3">
    <source>
        <dbReference type="Google" id="ProtNLM"/>
    </source>
</evidence>
<comment type="caution">
    <text evidence="1">The sequence shown here is derived from an EMBL/GenBank/DDBJ whole genome shotgun (WGS) entry which is preliminary data.</text>
</comment>
<proteinExistence type="predicted"/>
<name>A0ABR1J5V2_9AGAR</name>